<keyword evidence="9" id="KW-1185">Reference proteome</keyword>
<dbReference type="PANTHER" id="PTHR43776">
    <property type="entry name" value="TRANSPORT ATP-BINDING PROTEIN"/>
    <property type="match status" value="1"/>
</dbReference>
<dbReference type="PROSITE" id="PS50893">
    <property type="entry name" value="ABC_TRANSPORTER_2"/>
    <property type="match status" value="1"/>
</dbReference>
<keyword evidence="3" id="KW-0813">Transport</keyword>
<organism evidence="8 9">
    <name type="scientific">Lacibacterium aquatile</name>
    <dbReference type="NCBI Taxonomy" id="1168082"/>
    <lineage>
        <taxon>Bacteria</taxon>
        <taxon>Pseudomonadati</taxon>
        <taxon>Pseudomonadota</taxon>
        <taxon>Alphaproteobacteria</taxon>
        <taxon>Rhodospirillales</taxon>
        <taxon>Rhodospirillaceae</taxon>
    </lineage>
</organism>
<dbReference type="InterPro" id="IPR017871">
    <property type="entry name" value="ABC_transporter-like_CS"/>
</dbReference>
<dbReference type="GO" id="GO:0005524">
    <property type="term" value="F:ATP binding"/>
    <property type="evidence" value="ECO:0007669"/>
    <property type="project" value="UniProtKB-KW"/>
</dbReference>
<accession>A0ABW5DPQ3</accession>
<gene>
    <name evidence="8" type="ORF">ACFSM5_06075</name>
</gene>
<dbReference type="CDD" id="cd03257">
    <property type="entry name" value="ABC_NikE_OppD_transporters"/>
    <property type="match status" value="1"/>
</dbReference>
<evidence type="ECO:0000259" key="7">
    <source>
        <dbReference type="PROSITE" id="PS50893"/>
    </source>
</evidence>
<dbReference type="InterPro" id="IPR003439">
    <property type="entry name" value="ABC_transporter-like_ATP-bd"/>
</dbReference>
<dbReference type="EMBL" id="JBHUIP010000004">
    <property type="protein sequence ID" value="MFD2262449.1"/>
    <property type="molecule type" value="Genomic_DNA"/>
</dbReference>
<dbReference type="Gene3D" id="3.40.50.300">
    <property type="entry name" value="P-loop containing nucleotide triphosphate hydrolases"/>
    <property type="match status" value="1"/>
</dbReference>
<feature type="domain" description="ABC transporter" evidence="7">
    <location>
        <begin position="6"/>
        <end position="248"/>
    </location>
</feature>
<reference evidence="9" key="1">
    <citation type="journal article" date="2019" name="Int. J. Syst. Evol. Microbiol.">
        <title>The Global Catalogue of Microorganisms (GCM) 10K type strain sequencing project: providing services to taxonomists for standard genome sequencing and annotation.</title>
        <authorList>
            <consortium name="The Broad Institute Genomics Platform"/>
            <consortium name="The Broad Institute Genome Sequencing Center for Infectious Disease"/>
            <person name="Wu L."/>
            <person name="Ma J."/>
        </authorList>
    </citation>
    <scope>NUCLEOTIDE SEQUENCE [LARGE SCALE GENOMIC DNA]</scope>
    <source>
        <strain evidence="9">CGMCC 1.19062</strain>
    </source>
</reference>
<evidence type="ECO:0000256" key="5">
    <source>
        <dbReference type="ARBA" id="ARBA00022840"/>
    </source>
</evidence>
<feature type="compositionally biased region" description="Pro residues" evidence="6">
    <location>
        <begin position="259"/>
        <end position="273"/>
    </location>
</feature>
<dbReference type="SUPFAM" id="SSF52540">
    <property type="entry name" value="P-loop containing nucleoside triphosphate hydrolases"/>
    <property type="match status" value="1"/>
</dbReference>
<dbReference type="InterPro" id="IPR003593">
    <property type="entry name" value="AAA+_ATPase"/>
</dbReference>
<dbReference type="PANTHER" id="PTHR43776:SF7">
    <property type="entry name" value="D,D-DIPEPTIDE TRANSPORT ATP-BINDING PROTEIN DDPF-RELATED"/>
    <property type="match status" value="1"/>
</dbReference>
<proteinExistence type="inferred from homology"/>
<dbReference type="Pfam" id="PF00005">
    <property type="entry name" value="ABC_tran"/>
    <property type="match status" value="1"/>
</dbReference>
<dbReference type="SMART" id="SM00382">
    <property type="entry name" value="AAA"/>
    <property type="match status" value="1"/>
</dbReference>
<dbReference type="Proteomes" id="UP001597295">
    <property type="component" value="Unassembled WGS sequence"/>
</dbReference>
<evidence type="ECO:0000256" key="4">
    <source>
        <dbReference type="ARBA" id="ARBA00022741"/>
    </source>
</evidence>
<evidence type="ECO:0000256" key="1">
    <source>
        <dbReference type="ARBA" id="ARBA00004417"/>
    </source>
</evidence>
<dbReference type="Pfam" id="PF08352">
    <property type="entry name" value="oligo_HPY"/>
    <property type="match status" value="1"/>
</dbReference>
<name>A0ABW5DPQ3_9PROT</name>
<evidence type="ECO:0000256" key="6">
    <source>
        <dbReference type="SAM" id="MobiDB-lite"/>
    </source>
</evidence>
<evidence type="ECO:0000313" key="9">
    <source>
        <dbReference type="Proteomes" id="UP001597295"/>
    </source>
</evidence>
<comment type="subcellular location">
    <subcellularLocation>
        <location evidence="1">Cell inner membrane</location>
        <topology evidence="1">Peripheral membrane protein</topology>
    </subcellularLocation>
</comment>
<dbReference type="PROSITE" id="PS00211">
    <property type="entry name" value="ABC_TRANSPORTER_1"/>
    <property type="match status" value="1"/>
</dbReference>
<comment type="similarity">
    <text evidence="2">Belongs to the ABC transporter superfamily.</text>
</comment>
<sequence>MSEPLLNVTDVRRWHRLPATHLFAARPVLKAVDGVSFSLKAGESLGIVGESGCGKSTLARMVMGLDNPDGGSIQIDGGEIATSRAKVQMVFQDPYGSLDPRWPVWRIVTEPLHLLGGLKRKAAKAKAAEMLQSVGLDPSHIDRYPHEFSGGQRQRIAIARALVTDPALLIGDEPVSALDLSVQAQVLNLLADLKEQRGLALLLISHNLSVVAHVTQQVAVMYRGKFVETGPTARIFEHARHPYTRALLAAEPSLDPAEELPPAPPGEAGMEPPPEGCAYVPRCPLATDRCRSEAPVLTEGVACHHA</sequence>
<evidence type="ECO:0000313" key="8">
    <source>
        <dbReference type="EMBL" id="MFD2262449.1"/>
    </source>
</evidence>
<dbReference type="RefSeq" id="WP_379875409.1">
    <property type="nucleotide sequence ID" value="NZ_JBHUIP010000004.1"/>
</dbReference>
<keyword evidence="4" id="KW-0547">Nucleotide-binding</keyword>
<protein>
    <submittedName>
        <fullName evidence="8">Oligopeptide/dipeptide ABC transporter ATP-binding protein</fullName>
    </submittedName>
</protein>
<dbReference type="InterPro" id="IPR050319">
    <property type="entry name" value="ABC_transp_ATP-bind"/>
</dbReference>
<evidence type="ECO:0000256" key="3">
    <source>
        <dbReference type="ARBA" id="ARBA00022448"/>
    </source>
</evidence>
<keyword evidence="5 8" id="KW-0067">ATP-binding</keyword>
<feature type="region of interest" description="Disordered" evidence="6">
    <location>
        <begin position="251"/>
        <end position="273"/>
    </location>
</feature>
<evidence type="ECO:0000256" key="2">
    <source>
        <dbReference type="ARBA" id="ARBA00005417"/>
    </source>
</evidence>
<dbReference type="NCBIfam" id="TIGR01727">
    <property type="entry name" value="oligo_HPY"/>
    <property type="match status" value="1"/>
</dbReference>
<comment type="caution">
    <text evidence="8">The sequence shown here is derived from an EMBL/GenBank/DDBJ whole genome shotgun (WGS) entry which is preliminary data.</text>
</comment>
<dbReference type="InterPro" id="IPR013563">
    <property type="entry name" value="Oligopep_ABC_C"/>
</dbReference>
<dbReference type="InterPro" id="IPR027417">
    <property type="entry name" value="P-loop_NTPase"/>
</dbReference>